<sequence>MSAALSATKAGGEKTMQYYKSGLDVTIKNDGSPVTQADQESHKVICKILNETGVPIISEEGKVWADVPPQYWLVDPLDGTKDFIAANDEFTINIALVKEGHPVLGVIYAPALGEIYYASKSQSAWMEIGTEKTQLTERSAPKSLTMFSSRFHESEKSTLFAERYNVNCVVPMGSALKYARLAAGQANIYPRFVGTSEWDTAAGQAILECCGGGIIDLTTGQRMLYGKKNWRNNNFIAFGAESDPGDFMGEIA</sequence>
<feature type="binding site" evidence="6">
    <location>
        <position position="75"/>
    </location>
    <ligand>
        <name>Mg(2+)</name>
        <dbReference type="ChEBI" id="CHEBI:18420"/>
        <label>1</label>
    </ligand>
</feature>
<feature type="binding site" evidence="7">
    <location>
        <position position="78"/>
    </location>
    <ligand>
        <name>Mg(2+)</name>
        <dbReference type="ChEBI" id="CHEBI:18420"/>
        <label>1</label>
        <note>catalytic</note>
    </ligand>
</feature>
<dbReference type="GO" id="GO:0000287">
    <property type="term" value="F:magnesium ion binding"/>
    <property type="evidence" value="ECO:0007669"/>
    <property type="project" value="UniProtKB-UniRule"/>
</dbReference>
<reference evidence="8 9" key="1">
    <citation type="journal article" date="2011" name="BMC Genomics">
        <title>Genomic insights into an obligate epibiotic bacterial predator: Micavibrio aeruginosavorus ARL-13.</title>
        <authorList>
            <person name="Wang Z."/>
            <person name="Kadouri D."/>
            <person name="Wu M."/>
        </authorList>
    </citation>
    <scope>NUCLEOTIDE SEQUENCE [LARGE SCALE GENOMIC DNA]</scope>
    <source>
        <strain evidence="8 9">ARL-13</strain>
    </source>
</reference>
<evidence type="ECO:0000313" key="9">
    <source>
        <dbReference type="Proteomes" id="UP000009286"/>
    </source>
</evidence>
<dbReference type="PROSITE" id="PS00630">
    <property type="entry name" value="IMP_2"/>
    <property type="match status" value="1"/>
</dbReference>
<feature type="binding site" evidence="7">
    <location>
        <position position="59"/>
    </location>
    <ligand>
        <name>Mg(2+)</name>
        <dbReference type="ChEBI" id="CHEBI:18420"/>
        <label>1</label>
        <note>catalytic</note>
    </ligand>
</feature>
<comment type="similarity">
    <text evidence="1 6">Belongs to the inositol monophosphatase superfamily. CysQ family.</text>
</comment>
<evidence type="ECO:0000313" key="8">
    <source>
        <dbReference type="EMBL" id="AEP09344.1"/>
    </source>
</evidence>
<dbReference type="InterPro" id="IPR006240">
    <property type="entry name" value="CysQ"/>
</dbReference>
<gene>
    <name evidence="6 8" type="primary">cysQ</name>
    <name evidence="8" type="ordered locus">MICA_1014</name>
</gene>
<dbReference type="STRING" id="856793.MICA_1014"/>
<feature type="binding site" evidence="7">
    <location>
        <position position="199"/>
    </location>
    <ligand>
        <name>Mg(2+)</name>
        <dbReference type="ChEBI" id="CHEBI:18420"/>
        <label>1</label>
        <note>catalytic</note>
    </ligand>
</feature>
<dbReference type="GO" id="GO:0005886">
    <property type="term" value="C:plasma membrane"/>
    <property type="evidence" value="ECO:0007669"/>
    <property type="project" value="UniProtKB-SubCell"/>
</dbReference>
<dbReference type="GO" id="GO:0046854">
    <property type="term" value="P:phosphatidylinositol phosphate biosynthetic process"/>
    <property type="evidence" value="ECO:0007669"/>
    <property type="project" value="InterPro"/>
</dbReference>
<name>G2KLW5_MICAA</name>
<comment type="cofactor">
    <cofactor evidence="6 7">
        <name>Mg(2+)</name>
        <dbReference type="ChEBI" id="CHEBI:18420"/>
    </cofactor>
</comment>
<feature type="binding site" evidence="6">
    <location>
        <begin position="77"/>
        <end position="80"/>
    </location>
    <ligand>
        <name>substrate</name>
    </ligand>
</feature>
<dbReference type="Proteomes" id="UP000009286">
    <property type="component" value="Chromosome"/>
</dbReference>
<dbReference type="InterPro" id="IPR000760">
    <property type="entry name" value="Inositol_monophosphatase-like"/>
</dbReference>
<comment type="catalytic activity">
    <reaction evidence="6">
        <text>adenosine 3',5'-bisphosphate + H2O = AMP + phosphate</text>
        <dbReference type="Rhea" id="RHEA:10040"/>
        <dbReference type="ChEBI" id="CHEBI:15377"/>
        <dbReference type="ChEBI" id="CHEBI:43474"/>
        <dbReference type="ChEBI" id="CHEBI:58343"/>
        <dbReference type="ChEBI" id="CHEBI:456215"/>
        <dbReference type="EC" id="3.1.3.7"/>
    </reaction>
</comment>
<evidence type="ECO:0000256" key="2">
    <source>
        <dbReference type="ARBA" id="ARBA00022475"/>
    </source>
</evidence>
<feature type="binding site" evidence="6">
    <location>
        <position position="199"/>
    </location>
    <ligand>
        <name>Mg(2+)</name>
        <dbReference type="ChEBI" id="CHEBI:18420"/>
        <label>2</label>
    </ligand>
</feature>
<keyword evidence="4 6" id="KW-0378">Hydrolase</keyword>
<dbReference type="InterPro" id="IPR020550">
    <property type="entry name" value="Inositol_monophosphatase_CS"/>
</dbReference>
<evidence type="ECO:0000256" key="3">
    <source>
        <dbReference type="ARBA" id="ARBA00022519"/>
    </source>
</evidence>
<keyword evidence="5 6" id="KW-0472">Membrane</keyword>
<feature type="binding site" evidence="6">
    <location>
        <position position="199"/>
    </location>
    <ligand>
        <name>substrate</name>
    </ligand>
</feature>
<evidence type="ECO:0000256" key="1">
    <source>
        <dbReference type="ARBA" id="ARBA00005289"/>
    </source>
</evidence>
<dbReference type="HAMAP" id="MF_02095">
    <property type="entry name" value="CysQ"/>
    <property type="match status" value="1"/>
</dbReference>
<feature type="binding site" evidence="7">
    <location>
        <position position="77"/>
    </location>
    <ligand>
        <name>Mg(2+)</name>
        <dbReference type="ChEBI" id="CHEBI:18420"/>
        <label>1</label>
        <note>catalytic</note>
    </ligand>
</feature>
<protein>
    <recommendedName>
        <fullName evidence="6">3'(2'),5'-bisphosphate nucleotidase CysQ</fullName>
        <ecNumber evidence="6">3.1.3.7</ecNumber>
    </recommendedName>
    <alternativeName>
        <fullName evidence="6">3'(2'),5-bisphosphonucleoside 3'(2')-phosphohydrolase</fullName>
    </alternativeName>
    <alternativeName>
        <fullName evidence="6">3'-phosphoadenosine 5'-phosphate phosphatase</fullName>
        <shortName evidence="6">PAP phosphatase</shortName>
    </alternativeName>
</protein>
<dbReference type="CDD" id="cd01638">
    <property type="entry name" value="CysQ"/>
    <property type="match status" value="1"/>
</dbReference>
<keyword evidence="2 6" id="KW-1003">Cell membrane</keyword>
<dbReference type="InterPro" id="IPR050725">
    <property type="entry name" value="CysQ/Inositol_MonoPase"/>
</dbReference>
<feature type="binding site" evidence="7">
    <location>
        <position position="75"/>
    </location>
    <ligand>
        <name>Mg(2+)</name>
        <dbReference type="ChEBI" id="CHEBI:18420"/>
        <label>1</label>
        <note>catalytic</note>
    </ligand>
</feature>
<feature type="binding site" evidence="6">
    <location>
        <position position="59"/>
    </location>
    <ligand>
        <name>Mg(2+)</name>
        <dbReference type="ChEBI" id="CHEBI:18420"/>
        <label>1</label>
    </ligand>
</feature>
<feature type="binding site" evidence="6">
    <location>
        <position position="75"/>
    </location>
    <ligand>
        <name>Mg(2+)</name>
        <dbReference type="ChEBI" id="CHEBI:18420"/>
        <label>2</label>
    </ligand>
</feature>
<keyword evidence="6 7" id="KW-0479">Metal-binding</keyword>
<dbReference type="NCBIfam" id="TIGR01331">
    <property type="entry name" value="bisphos_cysQ"/>
    <property type="match status" value="1"/>
</dbReference>
<keyword evidence="6 7" id="KW-0460">Magnesium</keyword>
<keyword evidence="3 6" id="KW-0997">Cell inner membrane</keyword>
<dbReference type="EC" id="3.1.3.7" evidence="6"/>
<evidence type="ECO:0000256" key="4">
    <source>
        <dbReference type="ARBA" id="ARBA00022801"/>
    </source>
</evidence>
<organism evidence="8 9">
    <name type="scientific">Micavibrio aeruginosavorus (strain ARL-13)</name>
    <dbReference type="NCBI Taxonomy" id="856793"/>
    <lineage>
        <taxon>Bacteria</taxon>
        <taxon>Pseudomonadati</taxon>
        <taxon>Bdellovibrionota</taxon>
        <taxon>Bdellovibrionia</taxon>
        <taxon>Bdellovibrionales</taxon>
        <taxon>Pseudobdellovibrionaceae</taxon>
        <taxon>Micavibrio</taxon>
    </lineage>
</organism>
<dbReference type="Gene3D" id="3.40.190.80">
    <property type="match status" value="1"/>
</dbReference>
<dbReference type="PANTHER" id="PTHR43028:SF5">
    <property type="entry name" value="3'(2'),5'-BISPHOSPHATE NUCLEOTIDASE 1"/>
    <property type="match status" value="1"/>
</dbReference>
<dbReference type="Pfam" id="PF00459">
    <property type="entry name" value="Inositol_P"/>
    <property type="match status" value="1"/>
</dbReference>
<comment type="function">
    <text evidence="6">Converts adenosine-3',5'-bisphosphate (PAP) to AMP.</text>
</comment>
<dbReference type="PRINTS" id="PR00377">
    <property type="entry name" value="IMPHPHTASES"/>
</dbReference>
<dbReference type="GO" id="GO:0008441">
    <property type="term" value="F:3'(2'),5'-bisphosphate nucleotidase activity"/>
    <property type="evidence" value="ECO:0007669"/>
    <property type="project" value="UniProtKB-UniRule"/>
</dbReference>
<dbReference type="PANTHER" id="PTHR43028">
    <property type="entry name" value="3'(2'),5'-BISPHOSPHATE NUCLEOTIDASE 1"/>
    <property type="match status" value="1"/>
</dbReference>
<dbReference type="SUPFAM" id="SSF56655">
    <property type="entry name" value="Carbohydrate phosphatase"/>
    <property type="match status" value="1"/>
</dbReference>
<feature type="binding site" evidence="6">
    <location>
        <position position="77"/>
    </location>
    <ligand>
        <name>Mg(2+)</name>
        <dbReference type="ChEBI" id="CHEBI:18420"/>
        <label>1</label>
    </ligand>
</feature>
<dbReference type="GO" id="GO:0050427">
    <property type="term" value="P:3'-phosphoadenosine 5'-phosphosulfate metabolic process"/>
    <property type="evidence" value="ECO:0007669"/>
    <property type="project" value="TreeGrafter"/>
</dbReference>
<evidence type="ECO:0000256" key="5">
    <source>
        <dbReference type="ARBA" id="ARBA00023136"/>
    </source>
</evidence>
<dbReference type="Gene3D" id="3.30.540.10">
    <property type="entry name" value="Fructose-1,6-Bisphosphatase, subunit A, domain 1"/>
    <property type="match status" value="1"/>
</dbReference>
<feature type="binding site" evidence="6">
    <location>
        <position position="78"/>
    </location>
    <ligand>
        <name>Mg(2+)</name>
        <dbReference type="ChEBI" id="CHEBI:18420"/>
        <label>2</label>
    </ligand>
</feature>
<dbReference type="AlphaFoldDB" id="G2KLW5"/>
<dbReference type="eggNOG" id="COG1218">
    <property type="taxonomic scope" value="Bacteria"/>
</dbReference>
<comment type="subcellular location">
    <subcellularLocation>
        <location evidence="6">Cell inner membrane</location>
        <topology evidence="6">Peripheral membrane protein</topology>
        <orientation evidence="6">Cytoplasmic side</orientation>
    </subcellularLocation>
</comment>
<accession>G2KLW5</accession>
<evidence type="ECO:0000256" key="6">
    <source>
        <dbReference type="HAMAP-Rule" id="MF_02095"/>
    </source>
</evidence>
<dbReference type="KEGG" id="mai:MICA_1014"/>
<feature type="binding site" evidence="6">
    <location>
        <position position="59"/>
    </location>
    <ligand>
        <name>substrate</name>
    </ligand>
</feature>
<evidence type="ECO:0000256" key="7">
    <source>
        <dbReference type="PIRSR" id="PIRSR600760-2"/>
    </source>
</evidence>
<dbReference type="EMBL" id="CP002382">
    <property type="protein sequence ID" value="AEP09344.1"/>
    <property type="molecule type" value="Genomic_DNA"/>
</dbReference>
<dbReference type="HOGENOM" id="CLU_044118_3_0_5"/>
<dbReference type="GO" id="GO:0000103">
    <property type="term" value="P:sulfate assimilation"/>
    <property type="evidence" value="ECO:0007669"/>
    <property type="project" value="TreeGrafter"/>
</dbReference>
<keyword evidence="9" id="KW-1185">Reference proteome</keyword>
<proteinExistence type="inferred from homology"/>